<comment type="caution">
    <text evidence="2">The sequence shown here is derived from an EMBL/GenBank/DDBJ whole genome shotgun (WGS) entry which is preliminary data.</text>
</comment>
<dbReference type="InterPro" id="IPR006734">
    <property type="entry name" value="PLATZ"/>
</dbReference>
<evidence type="ECO:0008006" key="4">
    <source>
        <dbReference type="Google" id="ProtNLM"/>
    </source>
</evidence>
<organism evidence="2 3">
    <name type="scientific">Lupinus luteus</name>
    <name type="common">European yellow lupine</name>
    <dbReference type="NCBI Taxonomy" id="3873"/>
    <lineage>
        <taxon>Eukaryota</taxon>
        <taxon>Viridiplantae</taxon>
        <taxon>Streptophyta</taxon>
        <taxon>Embryophyta</taxon>
        <taxon>Tracheophyta</taxon>
        <taxon>Spermatophyta</taxon>
        <taxon>Magnoliopsida</taxon>
        <taxon>eudicotyledons</taxon>
        <taxon>Gunneridae</taxon>
        <taxon>Pentapetalae</taxon>
        <taxon>rosids</taxon>
        <taxon>fabids</taxon>
        <taxon>Fabales</taxon>
        <taxon>Fabaceae</taxon>
        <taxon>Papilionoideae</taxon>
        <taxon>50 kb inversion clade</taxon>
        <taxon>genistoids sensu lato</taxon>
        <taxon>core genistoids</taxon>
        <taxon>Genisteae</taxon>
        <taxon>Lupinus</taxon>
    </lineage>
</organism>
<sequence>MSVPKWVEHLLSTTFFSACEIHTKHRNECNKYCIDCTDEAFCSHCVPNSHKGHHVIQIRRSSYEECVRVEDLQKALNINGVQTFVINSAKVIFLNKRGRCVSQTKNNGGGNLRNNLCKNTTECMTCERTLLEPFCFCSIECKFEWIKKDESGKFFLSVKNQEEMETMGEEIQGKNKELEEENNKEVSQSGIDPSPARAVSYNSRKRKGIPRRAPFF</sequence>
<dbReference type="PANTHER" id="PTHR31065:SF56">
    <property type="entry name" value="OS11G0428700 PROTEIN"/>
    <property type="match status" value="1"/>
</dbReference>
<evidence type="ECO:0000313" key="3">
    <source>
        <dbReference type="Proteomes" id="UP001497480"/>
    </source>
</evidence>
<feature type="region of interest" description="Disordered" evidence="1">
    <location>
        <begin position="166"/>
        <end position="216"/>
    </location>
</feature>
<proteinExistence type="predicted"/>
<feature type="compositionally biased region" description="Basic and acidic residues" evidence="1">
    <location>
        <begin position="171"/>
        <end position="184"/>
    </location>
</feature>
<reference evidence="2 3" key="1">
    <citation type="submission" date="2024-03" db="EMBL/GenBank/DDBJ databases">
        <authorList>
            <person name="Martinez-Hernandez J."/>
        </authorList>
    </citation>
    <scope>NUCLEOTIDE SEQUENCE [LARGE SCALE GENOMIC DNA]</scope>
</reference>
<evidence type="ECO:0000313" key="2">
    <source>
        <dbReference type="EMBL" id="CAL0324195.1"/>
    </source>
</evidence>
<name>A0AAV1XT58_LUPLU</name>
<dbReference type="Proteomes" id="UP001497480">
    <property type="component" value="Unassembled WGS sequence"/>
</dbReference>
<protein>
    <recommendedName>
        <fullName evidence="4">Transcription repressor PLATZ family</fullName>
    </recommendedName>
</protein>
<dbReference type="PROSITE" id="PS51257">
    <property type="entry name" value="PROKAR_LIPOPROTEIN"/>
    <property type="match status" value="1"/>
</dbReference>
<gene>
    <name evidence="2" type="ORF">LLUT_LOCUS25255</name>
</gene>
<accession>A0AAV1XT58</accession>
<keyword evidence="3" id="KW-1185">Reference proteome</keyword>
<dbReference type="EMBL" id="CAXHTB010000017">
    <property type="protein sequence ID" value="CAL0324195.1"/>
    <property type="molecule type" value="Genomic_DNA"/>
</dbReference>
<evidence type="ECO:0000256" key="1">
    <source>
        <dbReference type="SAM" id="MobiDB-lite"/>
    </source>
</evidence>
<dbReference type="Pfam" id="PF04640">
    <property type="entry name" value="PLATZ"/>
    <property type="match status" value="1"/>
</dbReference>
<dbReference type="PANTHER" id="PTHR31065">
    <property type="entry name" value="PLATZ TRANSCRIPTION FACTOR FAMILY PROTEIN"/>
    <property type="match status" value="1"/>
</dbReference>
<dbReference type="AlphaFoldDB" id="A0AAV1XT58"/>